<dbReference type="AlphaFoldDB" id="A0A8C3PGZ2"/>
<evidence type="ECO:0000313" key="6">
    <source>
        <dbReference type="Proteomes" id="UP000694419"/>
    </source>
</evidence>
<dbReference type="GO" id="GO:0000724">
    <property type="term" value="P:double-strand break repair via homologous recombination"/>
    <property type="evidence" value="ECO:0007669"/>
    <property type="project" value="TreeGrafter"/>
</dbReference>
<evidence type="ECO:0000256" key="1">
    <source>
        <dbReference type="ARBA" id="ARBA00004123"/>
    </source>
</evidence>
<name>A0A8C3PGZ2_9CHAR</name>
<feature type="region of interest" description="Disordered" evidence="4">
    <location>
        <begin position="78"/>
        <end position="122"/>
    </location>
</feature>
<proteinExistence type="predicted"/>
<dbReference type="InterPro" id="IPR011990">
    <property type="entry name" value="TPR-like_helical_dom_sf"/>
</dbReference>
<comment type="subcellular location">
    <subcellularLocation>
        <location evidence="1">Nucleus</location>
    </subcellularLocation>
</comment>
<keyword evidence="6" id="KW-1185">Reference proteome</keyword>
<evidence type="ECO:0000256" key="4">
    <source>
        <dbReference type="SAM" id="MobiDB-lite"/>
    </source>
</evidence>
<dbReference type="PANTHER" id="PTHR46358">
    <property type="entry name" value="TONSOKU-LIKE PROTEIN"/>
    <property type="match status" value="1"/>
</dbReference>
<feature type="compositionally biased region" description="Pro residues" evidence="4">
    <location>
        <begin position="95"/>
        <end position="116"/>
    </location>
</feature>
<dbReference type="Ensembl" id="ENSCPGT00000000797.1">
    <property type="protein sequence ID" value="ENSCPGP00000000719.1"/>
    <property type="gene ID" value="ENSCPGG00000000574.1"/>
</dbReference>
<dbReference type="GO" id="GO:0043596">
    <property type="term" value="C:nuclear replication fork"/>
    <property type="evidence" value="ECO:0007669"/>
    <property type="project" value="TreeGrafter"/>
</dbReference>
<dbReference type="SMART" id="SM00028">
    <property type="entry name" value="TPR"/>
    <property type="match status" value="6"/>
</dbReference>
<evidence type="ECO:0000313" key="5">
    <source>
        <dbReference type="Ensembl" id="ENSCPGP00000000719.1"/>
    </source>
</evidence>
<evidence type="ECO:0000256" key="3">
    <source>
        <dbReference type="ARBA" id="ARBA00023242"/>
    </source>
</evidence>
<reference evidence="5" key="2">
    <citation type="submission" date="2025-09" db="UniProtKB">
        <authorList>
            <consortium name="Ensembl"/>
        </authorList>
    </citation>
    <scope>IDENTIFICATION</scope>
</reference>
<reference evidence="5" key="1">
    <citation type="submission" date="2025-08" db="UniProtKB">
        <authorList>
            <consortium name="Ensembl"/>
        </authorList>
    </citation>
    <scope>IDENTIFICATION</scope>
</reference>
<accession>A0A8C3PGZ2</accession>
<dbReference type="InterPro" id="IPR019734">
    <property type="entry name" value="TPR_rpt"/>
</dbReference>
<keyword evidence="2" id="KW-0677">Repeat</keyword>
<organism evidence="5 6">
    <name type="scientific">Calidris pygmaea</name>
    <name type="common">Spoon-billed sandpiper</name>
    <dbReference type="NCBI Taxonomy" id="425635"/>
    <lineage>
        <taxon>Eukaryota</taxon>
        <taxon>Metazoa</taxon>
        <taxon>Chordata</taxon>
        <taxon>Craniata</taxon>
        <taxon>Vertebrata</taxon>
        <taxon>Euteleostomi</taxon>
        <taxon>Archelosauria</taxon>
        <taxon>Archosauria</taxon>
        <taxon>Dinosauria</taxon>
        <taxon>Saurischia</taxon>
        <taxon>Theropoda</taxon>
        <taxon>Coelurosauria</taxon>
        <taxon>Aves</taxon>
        <taxon>Neognathae</taxon>
        <taxon>Neoaves</taxon>
        <taxon>Charadriiformes</taxon>
        <taxon>Scolopacidae</taxon>
        <taxon>Calidris</taxon>
    </lineage>
</organism>
<dbReference type="GO" id="GO:0031297">
    <property type="term" value="P:replication fork processing"/>
    <property type="evidence" value="ECO:0007669"/>
    <property type="project" value="TreeGrafter"/>
</dbReference>
<dbReference type="PANTHER" id="PTHR46358:SF1">
    <property type="entry name" value="TONSOKU-LIKE PROTEIN"/>
    <property type="match status" value="1"/>
</dbReference>
<dbReference type="Pfam" id="PF13176">
    <property type="entry name" value="TPR_7"/>
    <property type="match status" value="1"/>
</dbReference>
<feature type="compositionally biased region" description="Low complexity" evidence="4">
    <location>
        <begin position="78"/>
        <end position="94"/>
    </location>
</feature>
<dbReference type="Pfam" id="PF13181">
    <property type="entry name" value="TPR_8"/>
    <property type="match status" value="1"/>
</dbReference>
<keyword evidence="3" id="KW-0539">Nucleus</keyword>
<evidence type="ECO:0000256" key="2">
    <source>
        <dbReference type="ARBA" id="ARBA00022737"/>
    </source>
</evidence>
<dbReference type="InterPro" id="IPR052311">
    <property type="entry name" value="MMS22L-TONSL_complex_comp"/>
</dbReference>
<sequence length="358" mass="39407">MEESGNPVEEAAVCNQLGEILASHGRYEEALEEHRQELRLLEGVGDSIGCAVAHRKIGERLAELENYEAALKPAAGLPKPASGLPAPLTVSLPSSQPPQGPSPPPSTPISPPPLHLHPPGTVPHRELREMRTRLYLNLGLVYDSLKEPAKCDHYIRKSIFLAEQGQLLEDLYRAYFNLGNIQLRDGEPSGALRCLARARDCARRMKEKGMESECCASTAQVLLSLGDFGAARRSLRQAHALGSRQPWQRQLVRSNLRYATKVTRLQEALEEAAASDPPAALALCEQLGDTFSKHGDFARAVDFYQRQLSLAQALQRPAGELAVIHVSLATTFGDLKDHQRAVHHYRQELALHRGDALE</sequence>
<dbReference type="Proteomes" id="UP000694419">
    <property type="component" value="Unplaced"/>
</dbReference>
<dbReference type="Gene3D" id="1.25.40.10">
    <property type="entry name" value="Tetratricopeptide repeat domain"/>
    <property type="match status" value="3"/>
</dbReference>
<protein>
    <submittedName>
        <fullName evidence="5">Uncharacterized protein</fullName>
    </submittedName>
</protein>
<dbReference type="SUPFAM" id="SSF48452">
    <property type="entry name" value="TPR-like"/>
    <property type="match status" value="3"/>
</dbReference>